<feature type="domain" description="Phospholipase/carboxylesterase/thioesterase" evidence="2">
    <location>
        <begin position="41"/>
        <end position="95"/>
    </location>
</feature>
<reference evidence="4" key="1">
    <citation type="submission" date="2015-02" db="EMBL/GenBank/DDBJ databases">
        <authorList>
            <person name="Gon?alves P."/>
        </authorList>
    </citation>
    <scope>NUCLEOTIDE SEQUENCE [LARGE SCALE GENOMIC DNA]</scope>
</reference>
<gene>
    <name evidence="3" type="primary">SPOSA6832_04789</name>
</gene>
<evidence type="ECO:0000313" key="3">
    <source>
        <dbReference type="EMBL" id="CEQ42905.1"/>
    </source>
</evidence>
<proteinExistence type="predicted"/>
<evidence type="ECO:0000313" key="4">
    <source>
        <dbReference type="Proteomes" id="UP000243876"/>
    </source>
</evidence>
<evidence type="ECO:0000256" key="1">
    <source>
        <dbReference type="SAM" id="MobiDB-lite"/>
    </source>
</evidence>
<dbReference type="AlphaFoldDB" id="A0A0D6ETJ3"/>
<dbReference type="EMBL" id="CENE01000040">
    <property type="protein sequence ID" value="CEQ42905.1"/>
    <property type="molecule type" value="Genomic_DNA"/>
</dbReference>
<dbReference type="InterPro" id="IPR029058">
    <property type="entry name" value="AB_hydrolase_fold"/>
</dbReference>
<accession>A0A0D6ETJ3</accession>
<feature type="non-terminal residue" evidence="3">
    <location>
        <position position="1"/>
    </location>
</feature>
<dbReference type="Pfam" id="PF02230">
    <property type="entry name" value="Abhydrolase_2"/>
    <property type="match status" value="1"/>
</dbReference>
<keyword evidence="4" id="KW-1185">Reference proteome</keyword>
<evidence type="ECO:0000259" key="2">
    <source>
        <dbReference type="Pfam" id="PF02230"/>
    </source>
</evidence>
<dbReference type="GO" id="GO:0016787">
    <property type="term" value="F:hydrolase activity"/>
    <property type="evidence" value="ECO:0007669"/>
    <property type="project" value="InterPro"/>
</dbReference>
<dbReference type="OrthoDB" id="437457at2759"/>
<dbReference type="SUPFAM" id="SSF53474">
    <property type="entry name" value="alpha/beta-Hydrolases"/>
    <property type="match status" value="1"/>
</dbReference>
<dbReference type="Gene3D" id="3.40.50.1820">
    <property type="entry name" value="alpha/beta hydrolase"/>
    <property type="match status" value="1"/>
</dbReference>
<feature type="region of interest" description="Disordered" evidence="1">
    <location>
        <begin position="1"/>
        <end position="21"/>
    </location>
</feature>
<dbReference type="Proteomes" id="UP000243876">
    <property type="component" value="Unassembled WGS sequence"/>
</dbReference>
<name>A0A0D6ETJ3_SPOSA</name>
<organism evidence="3 4">
    <name type="scientific">Sporidiobolus salmonicolor</name>
    <name type="common">Yeast-like fungus</name>
    <name type="synonym">Sporobolomyces salmonicolor</name>
    <dbReference type="NCBI Taxonomy" id="5005"/>
    <lineage>
        <taxon>Eukaryota</taxon>
        <taxon>Fungi</taxon>
        <taxon>Dikarya</taxon>
        <taxon>Basidiomycota</taxon>
        <taxon>Pucciniomycotina</taxon>
        <taxon>Microbotryomycetes</taxon>
        <taxon>Sporidiobolales</taxon>
        <taxon>Sporidiobolaceae</taxon>
        <taxon>Sporobolomyces</taxon>
    </lineage>
</organism>
<dbReference type="InterPro" id="IPR003140">
    <property type="entry name" value="PLipase/COase/thioEstase"/>
</dbReference>
<protein>
    <submittedName>
        <fullName evidence="3">SPOSA6832_04789-mRNA-1:cds</fullName>
    </submittedName>
</protein>
<sequence length="304" mass="33102">MSAQPGLTLRPVHSTTHAKPDFESVDRSLQCSYSPSSDGVDSNLLILFHGLGDTSRPFAQLGSSLKLPQTAVLSLQAPQRVPLLDEEAWQWWESFDSLGERTSPFSSLASVRPRIADLPHFSLRLPNSVISNPNPSSALSLLLKALAHLTTVCAWHPSQLHFFGFAQGASVAGELALLHSRHRPAEEHLGSVVAVSGGLLSHPTVEEGKRAATKVCLVYRKGEDRVVSASSWRKGFREVREVKLEAGRGREGMPRGMDEWREIMRFWSEVLERKSALERGGNVYELAGGMAAAQAAGARPPAAQ</sequence>